<evidence type="ECO:0000313" key="1">
    <source>
        <dbReference type="EMBL" id="SKA11099.1"/>
    </source>
</evidence>
<proteinExistence type="predicted"/>
<evidence type="ECO:0000313" key="2">
    <source>
        <dbReference type="Proteomes" id="UP000190135"/>
    </source>
</evidence>
<sequence length="69" mass="7613">MTVPIVGTAGLDHEHSAAMEEAATWLTNLEPHEKPQPVIPELRRRFGLSPLEACQAIAEANLRRARASR</sequence>
<dbReference type="AlphaFoldDB" id="A0A1T4R596"/>
<dbReference type="Proteomes" id="UP000190135">
    <property type="component" value="Unassembled WGS sequence"/>
</dbReference>
<protein>
    <submittedName>
        <fullName evidence="1">Uncharacterized protein</fullName>
    </submittedName>
</protein>
<dbReference type="STRING" id="1365950.SAMN05428963_10631"/>
<reference evidence="1 2" key="1">
    <citation type="submission" date="2017-02" db="EMBL/GenBank/DDBJ databases">
        <authorList>
            <person name="Peterson S.W."/>
        </authorList>
    </citation>
    <scope>NUCLEOTIDE SEQUENCE [LARGE SCALE GENOMIC DNA]</scope>
    <source>
        <strain evidence="1 2">USBA 369</strain>
    </source>
</reference>
<keyword evidence="2" id="KW-1185">Reference proteome</keyword>
<name>A0A1T4R596_9HYPH</name>
<gene>
    <name evidence="1" type="ORF">SAMN05428963_10631</name>
</gene>
<organism evidence="1 2">
    <name type="scientific">Consotaella salsifontis</name>
    <dbReference type="NCBI Taxonomy" id="1365950"/>
    <lineage>
        <taxon>Bacteria</taxon>
        <taxon>Pseudomonadati</taxon>
        <taxon>Pseudomonadota</taxon>
        <taxon>Alphaproteobacteria</taxon>
        <taxon>Hyphomicrobiales</taxon>
        <taxon>Aurantimonadaceae</taxon>
        <taxon>Consotaella</taxon>
    </lineage>
</organism>
<dbReference type="EMBL" id="FUXL01000006">
    <property type="protein sequence ID" value="SKA11099.1"/>
    <property type="molecule type" value="Genomic_DNA"/>
</dbReference>
<accession>A0A1T4R596</accession>
<dbReference type="OrthoDB" id="8382332at2"/>